<dbReference type="Proteomes" id="UP001329313">
    <property type="component" value="Chromosome"/>
</dbReference>
<dbReference type="KEGG" id="mliy:RYJ27_01045"/>
<dbReference type="RefSeq" id="WP_330170956.1">
    <property type="nucleotide sequence ID" value="NZ_CP137080.1"/>
</dbReference>
<gene>
    <name evidence="2" type="ORF">RYJ27_01045</name>
</gene>
<protein>
    <submittedName>
        <fullName evidence="2">ATP-binding protein</fullName>
    </submittedName>
</protein>
<dbReference type="GO" id="GO:0005524">
    <property type="term" value="F:ATP binding"/>
    <property type="evidence" value="ECO:0007669"/>
    <property type="project" value="UniProtKB-KW"/>
</dbReference>
<evidence type="ECO:0000313" key="3">
    <source>
        <dbReference type="Proteomes" id="UP001329313"/>
    </source>
</evidence>
<dbReference type="AlphaFoldDB" id="A0AAU0MHB9"/>
<keyword evidence="2" id="KW-0067">ATP-binding</keyword>
<reference evidence="2 3" key="1">
    <citation type="submission" date="2023-10" db="EMBL/GenBank/DDBJ databases">
        <title>Y20.</title>
        <authorList>
            <person name="Zhang G."/>
            <person name="Ding Y."/>
        </authorList>
    </citation>
    <scope>NUCLEOTIDE SEQUENCE [LARGE SCALE GENOMIC DNA]</scope>
    <source>
        <strain evidence="2 3">Y20</strain>
    </source>
</reference>
<evidence type="ECO:0000259" key="1">
    <source>
        <dbReference type="Pfam" id="PF13521"/>
    </source>
</evidence>
<keyword evidence="2" id="KW-0547">Nucleotide-binding</keyword>
<dbReference type="EMBL" id="CP137080">
    <property type="protein sequence ID" value="WOQ69862.1"/>
    <property type="molecule type" value="Genomic_DNA"/>
</dbReference>
<feature type="domain" description="NadR/Ttd14 AAA" evidence="1">
    <location>
        <begin position="16"/>
        <end position="169"/>
    </location>
</feature>
<dbReference type="SUPFAM" id="SSF52540">
    <property type="entry name" value="P-loop containing nucleoside triphosphate hydrolases"/>
    <property type="match status" value="1"/>
</dbReference>
<dbReference type="InterPro" id="IPR038727">
    <property type="entry name" value="NadR/Ttd14_AAA_dom"/>
</dbReference>
<evidence type="ECO:0000313" key="2">
    <source>
        <dbReference type="EMBL" id="WOQ69862.1"/>
    </source>
</evidence>
<keyword evidence="3" id="KW-1185">Reference proteome</keyword>
<sequence length="195" mass="21722">MTGIQETRPAQTTRWHVVTGGPSSGKTTTVNLLRDRGYTTTIEHARHYIDLQRITGRSTEEIRARQGEFQRAVVEMQITQERSLDPGETVFLDRALPDSLAYYRFLGIDPAPALLDALAGARYATVFLLDLLPLAPDYARTEDPAAQRRIHDLLGQVYRELGFPVVTVPALAPDARVDLILQRALADRSAEGNVR</sequence>
<name>A0AAU0MHB9_9MICO</name>
<dbReference type="Pfam" id="PF13521">
    <property type="entry name" value="AAA_28"/>
    <property type="match status" value="1"/>
</dbReference>
<proteinExistence type="predicted"/>
<dbReference type="InterPro" id="IPR027417">
    <property type="entry name" value="P-loop_NTPase"/>
</dbReference>
<dbReference type="Gene3D" id="3.40.50.300">
    <property type="entry name" value="P-loop containing nucleotide triphosphate hydrolases"/>
    <property type="match status" value="1"/>
</dbReference>
<accession>A0AAU0MHB9</accession>
<organism evidence="2 3">
    <name type="scientific">Microbacterium limosum</name>
    <dbReference type="NCBI Taxonomy" id="3079935"/>
    <lineage>
        <taxon>Bacteria</taxon>
        <taxon>Bacillati</taxon>
        <taxon>Actinomycetota</taxon>
        <taxon>Actinomycetes</taxon>
        <taxon>Micrococcales</taxon>
        <taxon>Microbacteriaceae</taxon>
        <taxon>Microbacterium</taxon>
    </lineage>
</organism>